<protein>
    <submittedName>
        <fullName evidence="4">Prepilin-type N-terminal cleavage/methylation domain-containing protein</fullName>
    </submittedName>
</protein>
<dbReference type="GO" id="GO:0030420">
    <property type="term" value="P:establishment of competence for transformation"/>
    <property type="evidence" value="ECO:0007669"/>
    <property type="project" value="UniProtKB-KW"/>
</dbReference>
<dbReference type="Pfam" id="PF07963">
    <property type="entry name" value="N_methyl"/>
    <property type="match status" value="1"/>
</dbReference>
<feature type="transmembrane region" description="Helical" evidence="3">
    <location>
        <begin position="21"/>
        <end position="44"/>
    </location>
</feature>
<evidence type="ECO:0000313" key="4">
    <source>
        <dbReference type="EMBL" id="MDC3418995.1"/>
    </source>
</evidence>
<keyword evidence="2" id="KW-0178">Competence</keyword>
<evidence type="ECO:0000256" key="1">
    <source>
        <dbReference type="ARBA" id="ARBA00004241"/>
    </source>
</evidence>
<dbReference type="PIRSF" id="PIRSF021292">
    <property type="entry name" value="Competence_ComGD"/>
    <property type="match status" value="1"/>
</dbReference>
<dbReference type="PROSITE" id="PS00409">
    <property type="entry name" value="PROKAR_NTER_METHYL"/>
    <property type="match status" value="1"/>
</dbReference>
<keyword evidence="3" id="KW-0812">Transmembrane</keyword>
<dbReference type="AlphaFoldDB" id="A0A9X3WI99"/>
<keyword evidence="3" id="KW-1133">Transmembrane helix</keyword>
<evidence type="ECO:0000313" key="5">
    <source>
        <dbReference type="Proteomes" id="UP001145072"/>
    </source>
</evidence>
<dbReference type="Proteomes" id="UP001145072">
    <property type="component" value="Unassembled WGS sequence"/>
</dbReference>
<gene>
    <name evidence="4" type="ORF">NC661_01180</name>
</gene>
<comment type="subcellular location">
    <subcellularLocation>
        <location evidence="1">Cell surface</location>
    </subcellularLocation>
</comment>
<dbReference type="SUPFAM" id="SSF54523">
    <property type="entry name" value="Pili subunits"/>
    <property type="match status" value="1"/>
</dbReference>
<proteinExistence type="predicted"/>
<dbReference type="NCBIfam" id="NF040982">
    <property type="entry name" value="ComGD"/>
    <property type="match status" value="1"/>
</dbReference>
<organism evidence="4 5">
    <name type="scientific">Aquibacillus koreensis</name>
    <dbReference type="NCBI Taxonomy" id="279446"/>
    <lineage>
        <taxon>Bacteria</taxon>
        <taxon>Bacillati</taxon>
        <taxon>Bacillota</taxon>
        <taxon>Bacilli</taxon>
        <taxon>Bacillales</taxon>
        <taxon>Bacillaceae</taxon>
        <taxon>Aquibacillus</taxon>
    </lineage>
</organism>
<keyword evidence="3" id="KW-0472">Membrane</keyword>
<sequence>MLILLILVPMLTKVDFTNNKGFTLIEVLIVLSMISLFLVIGASFQPKALEQNQADYFFKLFQSDVLYLQQLTMIDRENVFIYISPDNKSYQIKRGGMGEVILTRSFPKDWTINLNTLPAPISFSPNGTIKNPGTIDLRSPTTRYSVIFPFGKGRCYIVEAER</sequence>
<evidence type="ECO:0000256" key="3">
    <source>
        <dbReference type="SAM" id="Phobius"/>
    </source>
</evidence>
<dbReference type="InterPro" id="IPR012902">
    <property type="entry name" value="N_methyl_site"/>
</dbReference>
<reference evidence="4" key="1">
    <citation type="submission" date="2022-06" db="EMBL/GenBank/DDBJ databases">
        <title>Aquibacillus sp. a new bacterium isolated from soil saline samples.</title>
        <authorList>
            <person name="Galisteo C."/>
            <person name="De La Haba R."/>
            <person name="Sanchez-Porro C."/>
            <person name="Ventosa A."/>
        </authorList>
    </citation>
    <scope>NUCLEOTIDE SEQUENCE</scope>
    <source>
        <strain evidence="4">JCM 12387</strain>
    </source>
</reference>
<accession>A0A9X3WI99</accession>
<comment type="caution">
    <text evidence="4">The sequence shown here is derived from an EMBL/GenBank/DDBJ whole genome shotgun (WGS) entry which is preliminary data.</text>
</comment>
<dbReference type="GO" id="GO:0009986">
    <property type="term" value="C:cell surface"/>
    <property type="evidence" value="ECO:0007669"/>
    <property type="project" value="UniProtKB-SubCell"/>
</dbReference>
<dbReference type="InterPro" id="IPR045584">
    <property type="entry name" value="Pilin-like"/>
</dbReference>
<evidence type="ECO:0000256" key="2">
    <source>
        <dbReference type="ARBA" id="ARBA00023287"/>
    </source>
</evidence>
<dbReference type="InterPro" id="IPR016785">
    <property type="entry name" value="ComGD"/>
</dbReference>
<keyword evidence="5" id="KW-1185">Reference proteome</keyword>
<name>A0A9X3WI99_9BACI</name>
<dbReference type="NCBIfam" id="TIGR02532">
    <property type="entry name" value="IV_pilin_GFxxxE"/>
    <property type="match status" value="1"/>
</dbReference>
<dbReference type="EMBL" id="JAMQJZ010000001">
    <property type="protein sequence ID" value="MDC3418995.1"/>
    <property type="molecule type" value="Genomic_DNA"/>
</dbReference>
<dbReference type="RefSeq" id="WP_259871358.1">
    <property type="nucleotide sequence ID" value="NZ_JAOALK010000056.1"/>
</dbReference>